<keyword evidence="1" id="KW-0472">Membrane</keyword>
<feature type="transmembrane region" description="Helical" evidence="1">
    <location>
        <begin position="88"/>
        <end position="106"/>
    </location>
</feature>
<keyword evidence="1" id="KW-0812">Transmembrane</keyword>
<feature type="transmembrane region" description="Helical" evidence="1">
    <location>
        <begin position="112"/>
        <end position="130"/>
    </location>
</feature>
<feature type="transmembrane region" description="Helical" evidence="1">
    <location>
        <begin position="56"/>
        <end position="76"/>
    </location>
</feature>
<feature type="transmembrane region" description="Helical" evidence="1">
    <location>
        <begin position="349"/>
        <end position="368"/>
    </location>
</feature>
<evidence type="ECO:0008006" key="4">
    <source>
        <dbReference type="Google" id="ProtNLM"/>
    </source>
</evidence>
<evidence type="ECO:0000313" key="2">
    <source>
        <dbReference type="EMBL" id="SDH71347.1"/>
    </source>
</evidence>
<evidence type="ECO:0000313" key="3">
    <source>
        <dbReference type="Proteomes" id="UP000199706"/>
    </source>
</evidence>
<dbReference type="Proteomes" id="UP000199706">
    <property type="component" value="Unassembled WGS sequence"/>
</dbReference>
<feature type="transmembrane region" description="Helical" evidence="1">
    <location>
        <begin position="142"/>
        <end position="161"/>
    </location>
</feature>
<reference evidence="2 3" key="1">
    <citation type="submission" date="2016-10" db="EMBL/GenBank/DDBJ databases">
        <authorList>
            <person name="de Groot N.N."/>
        </authorList>
    </citation>
    <scope>NUCLEOTIDE SEQUENCE [LARGE SCALE GENOMIC DNA]</scope>
    <source>
        <strain evidence="2 3">LMG 2247</strain>
    </source>
</reference>
<dbReference type="EMBL" id="FNCJ01000012">
    <property type="protein sequence ID" value="SDH71347.1"/>
    <property type="molecule type" value="Genomic_DNA"/>
</dbReference>
<keyword evidence="1" id="KW-1133">Transmembrane helix</keyword>
<name>A0A1G8EN64_9BURK</name>
<organism evidence="2 3">
    <name type="scientific">Paraburkholderia phenazinium</name>
    <dbReference type="NCBI Taxonomy" id="60549"/>
    <lineage>
        <taxon>Bacteria</taxon>
        <taxon>Pseudomonadati</taxon>
        <taxon>Pseudomonadota</taxon>
        <taxon>Betaproteobacteria</taxon>
        <taxon>Burkholderiales</taxon>
        <taxon>Burkholderiaceae</taxon>
        <taxon>Paraburkholderia</taxon>
    </lineage>
</organism>
<feature type="transmembrane region" description="Helical" evidence="1">
    <location>
        <begin position="181"/>
        <end position="201"/>
    </location>
</feature>
<feature type="transmembrane region" description="Helical" evidence="1">
    <location>
        <begin position="319"/>
        <end position="337"/>
    </location>
</feature>
<evidence type="ECO:0000256" key="1">
    <source>
        <dbReference type="SAM" id="Phobius"/>
    </source>
</evidence>
<accession>A0A1G8EN64</accession>
<feature type="transmembrane region" description="Helical" evidence="1">
    <location>
        <begin position="293"/>
        <end position="313"/>
    </location>
</feature>
<feature type="transmembrane region" description="Helical" evidence="1">
    <location>
        <begin position="266"/>
        <end position="286"/>
    </location>
</feature>
<dbReference type="RefSeq" id="WP_090687587.1">
    <property type="nucleotide sequence ID" value="NZ_CADERL010000007.1"/>
</dbReference>
<dbReference type="OrthoDB" id="9057324at2"/>
<sequence length="518" mass="56942">MKPKHYSYALLFLALMSYLWMTCSFMPFPADFEDSYIMHRYAQNGVDGFMFEWNPHSAPVQGTTGIAWVTLVTMLARLTKFNVISVNSYAGLIFAILTLLAVYAATLRNFNPNRWVAICALIPIISSPFFTRSSANGLETSITLFFVALSIYLLRFCRNSFKDALWLGVFSGFTLLIRPDLPLFPVSLFVIGLALNAGNPVQRIRNCLALLLAAFACALVSLLLAKFATGTALPLSASLKFALSDLVLGRLPKSQYNYILGPQLSFLSYVLPLVLLALVPLIALDLKESKKYIPIYGACGVYFAYLFSVLPIMDVAYRFQLPLLIGLSFSLVHFFELMVKSGVSGKRACVLIFSIGLLLAVGNTALLFSGKKEAQMLRADHNDFADIGRQLGTIPGISIASPEAGKLAAYSGQKFFDTVGLNNLFVANNRNKPNYPVLLEHYLQTDFGMPDVYIRKPDTADAAYTFLEILPDFKQVYLCNSASNAERIGKVVCVNRSGSEVKSIVANLASSGVEIALP</sequence>
<proteinExistence type="predicted"/>
<gene>
    <name evidence="2" type="ORF">SAMN05216466_112158</name>
</gene>
<protein>
    <recommendedName>
        <fullName evidence="4">Dolichyl-phosphate-mannose-protein mannosyltransferase</fullName>
    </recommendedName>
</protein>
<dbReference type="AlphaFoldDB" id="A0A1G8EN64"/>
<feature type="transmembrane region" description="Helical" evidence="1">
    <location>
        <begin position="208"/>
        <end position="228"/>
    </location>
</feature>